<dbReference type="InterPro" id="IPR009057">
    <property type="entry name" value="Homeodomain-like_sf"/>
</dbReference>
<keyword evidence="4" id="KW-0804">Transcription</keyword>
<dbReference type="RefSeq" id="WP_093633370.1">
    <property type="nucleotide sequence ID" value="NZ_FPBH01000003.1"/>
</dbReference>
<dbReference type="PRINTS" id="PR00032">
    <property type="entry name" value="HTHARAC"/>
</dbReference>
<dbReference type="SMART" id="SM00342">
    <property type="entry name" value="HTH_ARAC"/>
    <property type="match status" value="1"/>
</dbReference>
<dbReference type="PANTHER" id="PTHR11019:SF159">
    <property type="entry name" value="TRANSCRIPTIONAL REGULATOR-RELATED"/>
    <property type="match status" value="1"/>
</dbReference>
<proteinExistence type="predicted"/>
<accession>A0A1I7A747</accession>
<evidence type="ECO:0000256" key="3">
    <source>
        <dbReference type="ARBA" id="ARBA00023125"/>
    </source>
</evidence>
<dbReference type="CDD" id="cd06124">
    <property type="entry name" value="cupin_NimR-like_N"/>
    <property type="match status" value="1"/>
</dbReference>
<dbReference type="PROSITE" id="PS01124">
    <property type="entry name" value="HTH_ARAC_FAMILY_2"/>
    <property type="match status" value="1"/>
</dbReference>
<dbReference type="SUPFAM" id="SSF46689">
    <property type="entry name" value="Homeodomain-like"/>
    <property type="match status" value="2"/>
</dbReference>
<reference evidence="6 7" key="1">
    <citation type="submission" date="2016-10" db="EMBL/GenBank/DDBJ databases">
        <authorList>
            <person name="de Groot N.N."/>
        </authorList>
    </citation>
    <scope>NUCLEOTIDE SEQUENCE [LARGE SCALE GENOMIC DNA]</scope>
    <source>
        <strain evidence="6 7">LMG 27731</strain>
    </source>
</reference>
<dbReference type="OrthoDB" id="9804543at2"/>
<evidence type="ECO:0000313" key="6">
    <source>
        <dbReference type="EMBL" id="SFT70754.1"/>
    </source>
</evidence>
<dbReference type="Proteomes" id="UP000198844">
    <property type="component" value="Unassembled WGS sequence"/>
</dbReference>
<dbReference type="AlphaFoldDB" id="A0A1I7A747"/>
<evidence type="ECO:0000259" key="5">
    <source>
        <dbReference type="PROSITE" id="PS01124"/>
    </source>
</evidence>
<dbReference type="InterPro" id="IPR011051">
    <property type="entry name" value="RmlC_Cupin_sf"/>
</dbReference>
<dbReference type="InterPro" id="IPR020449">
    <property type="entry name" value="Tscrpt_reg_AraC-type_HTH"/>
</dbReference>
<protein>
    <submittedName>
        <fullName evidence="6">Transcriptional regulator, AraC family</fullName>
    </submittedName>
</protein>
<feature type="domain" description="HTH araC/xylS-type" evidence="5">
    <location>
        <begin position="165"/>
        <end position="265"/>
    </location>
</feature>
<dbReference type="GO" id="GO:0043565">
    <property type="term" value="F:sequence-specific DNA binding"/>
    <property type="evidence" value="ECO:0007669"/>
    <property type="project" value="InterPro"/>
</dbReference>
<dbReference type="Pfam" id="PF12833">
    <property type="entry name" value="HTH_18"/>
    <property type="match status" value="1"/>
</dbReference>
<gene>
    <name evidence="6" type="ORF">SAMN05192563_1003134</name>
</gene>
<dbReference type="SUPFAM" id="SSF51182">
    <property type="entry name" value="RmlC-like cupins"/>
    <property type="match status" value="1"/>
</dbReference>
<dbReference type="PANTHER" id="PTHR11019">
    <property type="entry name" value="HTH-TYPE TRANSCRIPTIONAL REGULATOR NIMR"/>
    <property type="match status" value="1"/>
</dbReference>
<dbReference type="Gene3D" id="1.10.10.60">
    <property type="entry name" value="Homeodomain-like"/>
    <property type="match status" value="2"/>
</dbReference>
<keyword evidence="3" id="KW-0238">DNA-binding</keyword>
<dbReference type="FunFam" id="1.10.10.60:FF:000132">
    <property type="entry name" value="AraC family transcriptional regulator"/>
    <property type="match status" value="1"/>
</dbReference>
<keyword evidence="2" id="KW-0805">Transcription regulation</keyword>
<sequence>MTRPKLQTFGESFAGRKVIAQAIDYVDGTHEIAHCHHRAQLVYATSGIVRAITPLGLWMLTAGNALLIGSQIEHELHMVGQVSMRTLYIEPDSLAPQKQECRVIPVGDLLRATILGMFDSGPDEAGESRTALIVPLILRLLEDAADAADAADGARTARLPLPANARLRNICESLIAQPASNDTLELWADRVGASSRTVARLFRQETGMSFGQWREQLRLAEAMSKLSVGHAASQVAQDLGYADVRTFTVMFRRAFGSTPQQFRQQFREPPAI</sequence>
<organism evidence="6 7">
    <name type="scientific">Paraburkholderia aspalathi</name>
    <dbReference type="NCBI Taxonomy" id="1324617"/>
    <lineage>
        <taxon>Bacteria</taxon>
        <taxon>Pseudomonadati</taxon>
        <taxon>Pseudomonadota</taxon>
        <taxon>Betaproteobacteria</taxon>
        <taxon>Burkholderiales</taxon>
        <taxon>Burkholderiaceae</taxon>
        <taxon>Paraburkholderia</taxon>
    </lineage>
</organism>
<evidence type="ECO:0000256" key="2">
    <source>
        <dbReference type="ARBA" id="ARBA00023015"/>
    </source>
</evidence>
<evidence type="ECO:0000256" key="4">
    <source>
        <dbReference type="ARBA" id="ARBA00023163"/>
    </source>
</evidence>
<dbReference type="GO" id="GO:0003700">
    <property type="term" value="F:DNA-binding transcription factor activity"/>
    <property type="evidence" value="ECO:0007669"/>
    <property type="project" value="InterPro"/>
</dbReference>
<evidence type="ECO:0000256" key="1">
    <source>
        <dbReference type="ARBA" id="ARBA00022491"/>
    </source>
</evidence>
<dbReference type="EMBL" id="FPBH01000003">
    <property type="protein sequence ID" value="SFT70754.1"/>
    <property type="molecule type" value="Genomic_DNA"/>
</dbReference>
<evidence type="ECO:0000313" key="7">
    <source>
        <dbReference type="Proteomes" id="UP000198844"/>
    </source>
</evidence>
<name>A0A1I7A747_9BURK</name>
<keyword evidence="1" id="KW-0678">Repressor</keyword>
<dbReference type="InterPro" id="IPR018060">
    <property type="entry name" value="HTH_AraC"/>
</dbReference>